<accession>A0A0F0KW66</accession>
<reference evidence="2 3" key="1">
    <citation type="submission" date="2015-02" db="EMBL/GenBank/DDBJ databases">
        <title>Draft genome sequences of ten Microbacterium spp. with emphasis on heavy metal contaminated environments.</title>
        <authorList>
            <person name="Corretto E."/>
        </authorList>
    </citation>
    <scope>NUCLEOTIDE SEQUENCE [LARGE SCALE GENOMIC DNA]</scope>
    <source>
        <strain evidence="2 3">BEL163</strain>
    </source>
</reference>
<sequence length="91" mass="9609">MIPPGRGALEARASESKSQFWDAQSDSRFFGTGGKTNSLSGVASLESSIPHEQDLLGAHPPQTIVFGGLGNIDNQALDTPRNHLPKPPAET</sequence>
<evidence type="ECO:0000313" key="2">
    <source>
        <dbReference type="EMBL" id="KJL23486.1"/>
    </source>
</evidence>
<feature type="region of interest" description="Disordered" evidence="1">
    <location>
        <begin position="69"/>
        <end position="91"/>
    </location>
</feature>
<name>A0A0F0KW66_9MICO</name>
<protein>
    <submittedName>
        <fullName evidence="2">Uncharacterized protein</fullName>
    </submittedName>
</protein>
<proteinExistence type="predicted"/>
<comment type="caution">
    <text evidence="2">The sequence shown here is derived from an EMBL/GenBank/DDBJ whole genome shotgun (WGS) entry which is preliminary data.</text>
</comment>
<dbReference type="PATRIC" id="fig|82380.10.peg.1580"/>
<gene>
    <name evidence="2" type="ORF">RN51_01572</name>
</gene>
<dbReference type="EMBL" id="JYIV01000023">
    <property type="protein sequence ID" value="KJL23486.1"/>
    <property type="molecule type" value="Genomic_DNA"/>
</dbReference>
<evidence type="ECO:0000256" key="1">
    <source>
        <dbReference type="SAM" id="MobiDB-lite"/>
    </source>
</evidence>
<dbReference type="Proteomes" id="UP000033725">
    <property type="component" value="Unassembled WGS sequence"/>
</dbReference>
<feature type="region of interest" description="Disordered" evidence="1">
    <location>
        <begin position="1"/>
        <end position="20"/>
    </location>
</feature>
<evidence type="ECO:0000313" key="3">
    <source>
        <dbReference type="Proteomes" id="UP000033725"/>
    </source>
</evidence>
<organism evidence="2 3">
    <name type="scientific">Microbacterium oxydans</name>
    <dbReference type="NCBI Taxonomy" id="82380"/>
    <lineage>
        <taxon>Bacteria</taxon>
        <taxon>Bacillati</taxon>
        <taxon>Actinomycetota</taxon>
        <taxon>Actinomycetes</taxon>
        <taxon>Micrococcales</taxon>
        <taxon>Microbacteriaceae</taxon>
        <taxon>Microbacterium</taxon>
    </lineage>
</organism>
<dbReference type="AlphaFoldDB" id="A0A0F0KW66"/>